<dbReference type="InterPro" id="IPR011042">
    <property type="entry name" value="6-blade_b-propeller_TolB-like"/>
</dbReference>
<proteinExistence type="predicted"/>
<feature type="transmembrane region" description="Helical" evidence="2">
    <location>
        <begin position="17"/>
        <end position="36"/>
    </location>
</feature>
<comment type="caution">
    <text evidence="3">The sequence shown here is derived from an EMBL/GenBank/DDBJ whole genome shotgun (WGS) entry which is preliminary data.</text>
</comment>
<evidence type="ECO:0008006" key="5">
    <source>
        <dbReference type="Google" id="ProtNLM"/>
    </source>
</evidence>
<keyword evidence="4" id="KW-1185">Reference proteome</keyword>
<feature type="compositionally biased region" description="Low complexity" evidence="1">
    <location>
        <begin position="74"/>
        <end position="90"/>
    </location>
</feature>
<name>A0ABT8GD59_9MICO</name>
<accession>A0ABT8GD59</accession>
<gene>
    <name evidence="3" type="ORF">QQX09_13745</name>
</gene>
<organism evidence="3 4">
    <name type="scientific">Demequina litoralis</name>
    <dbReference type="NCBI Taxonomy" id="3051660"/>
    <lineage>
        <taxon>Bacteria</taxon>
        <taxon>Bacillati</taxon>
        <taxon>Actinomycetota</taxon>
        <taxon>Actinomycetes</taxon>
        <taxon>Micrococcales</taxon>
        <taxon>Demequinaceae</taxon>
        <taxon>Demequina</taxon>
    </lineage>
</organism>
<keyword evidence="2" id="KW-0812">Transmembrane</keyword>
<dbReference type="EMBL" id="JAUHPW010000013">
    <property type="protein sequence ID" value="MDN4476917.1"/>
    <property type="molecule type" value="Genomic_DNA"/>
</dbReference>
<keyword evidence="2" id="KW-0472">Membrane</keyword>
<evidence type="ECO:0000313" key="4">
    <source>
        <dbReference type="Proteomes" id="UP001172728"/>
    </source>
</evidence>
<dbReference type="Proteomes" id="UP001172728">
    <property type="component" value="Unassembled WGS sequence"/>
</dbReference>
<dbReference type="SUPFAM" id="SSF82171">
    <property type="entry name" value="DPP6 N-terminal domain-like"/>
    <property type="match status" value="1"/>
</dbReference>
<evidence type="ECO:0000313" key="3">
    <source>
        <dbReference type="EMBL" id="MDN4476917.1"/>
    </source>
</evidence>
<keyword evidence="2" id="KW-1133">Transmembrane helix</keyword>
<feature type="region of interest" description="Disordered" evidence="1">
    <location>
        <begin position="74"/>
        <end position="97"/>
    </location>
</feature>
<dbReference type="Gene3D" id="2.120.10.30">
    <property type="entry name" value="TolB, C-terminal domain"/>
    <property type="match status" value="2"/>
</dbReference>
<dbReference type="RefSeq" id="WP_301135786.1">
    <property type="nucleotide sequence ID" value="NZ_JAUHPW010000013.1"/>
</dbReference>
<protein>
    <recommendedName>
        <fullName evidence="5">WD40-like Beta Propeller Repeat</fullName>
    </recommendedName>
</protein>
<evidence type="ECO:0000256" key="1">
    <source>
        <dbReference type="SAM" id="MobiDB-lite"/>
    </source>
</evidence>
<evidence type="ECO:0000256" key="2">
    <source>
        <dbReference type="SAM" id="Phobius"/>
    </source>
</evidence>
<reference evidence="3" key="1">
    <citation type="submission" date="2023-06" db="EMBL/GenBank/DDBJ databases">
        <title>Sysu t00192.</title>
        <authorList>
            <person name="Gao L."/>
            <person name="Fang B.-Z."/>
            <person name="Li W.-J."/>
        </authorList>
    </citation>
    <scope>NUCLEOTIDE SEQUENCE</scope>
    <source>
        <strain evidence="3">SYSU T00192</strain>
    </source>
</reference>
<sequence>MTDDRAGWLEVLKAPKVWIPAAAAVTVIAVSVGLIVTTTARRDDAVAAVGASSGPTPSASVTSQAGDPDVVVAAAESPTPSPSPSVSASADPTEDEDAFVPMGDDDLTMPVAEPCVPVPAAVTPVAHQEGVLPTATGATTTVVEPRPTQELSAFLDPAFSADGTTLAMEESGEGRSTVRLFDTATMDTVAALVSDDDAAFAWDPSGTRLAAARVVDDALRVEIVDPASGDASVLAELAFHEPQALAWSTDGSCLAVSSRSMTISNDDERRVWVHHISLIRVSDGEVVRLGRGSDPVFAPDGGLLFRAPDEAETVRLMRAVPGTYEVELVGKGDGLGATALLTLSGVDPSPDARHVAYLDRGTEGRSLRVAATDGSSDIEVASLDASRAMLVGWSPDGSTVLVKSFVGPMDVELLAIEVTSGAVTVVDVPLNTGEWIAGGSFTADGSGVLVAVNKWRKPGENNSSRMVLVTDAGARQVGGTQRGWAHSAPTWSPSGDVLVMSAGQILTRDLELDGSLVVTRR</sequence>